<keyword evidence="9" id="KW-1185">Reference proteome</keyword>
<comment type="function">
    <text evidence="5">Methylates the class 1 translation termination release factors RF1/PrfA and RF2/PrfB on the glutamine residue of the universally conserved GGQ motif.</text>
</comment>
<gene>
    <name evidence="5" type="primary">prmC</name>
    <name evidence="8" type="ORF">FD21_GL001937</name>
</gene>
<sequence length="284" mass="31834">MDKPLILAQLLRQLKRQVQVADGELAAVESLLLGITGWSRIELLRNLRQPLPTKTKNQLIKLTNQYLAGWPVQYLLQRADFFGHEFYVDPAVLIPRPETEELVEWVLADTAVQPAALRIADIGTGSGAIGISLKMAHPNWQVVLSDISAAALKVAQKNAAKLHADVTCCQGDLLTPLAGKFDLIVSNPPYIAVNEKKLMDKSVLEHEPQQALFAAENGLYFYRRLAQQVQKYLRPAGRLYLEIGFQQAAYVKEIFFKNSAQVKVTIKKDIAGKNRMVRVVYMEE</sequence>
<dbReference type="CDD" id="cd02440">
    <property type="entry name" value="AdoMet_MTases"/>
    <property type="match status" value="1"/>
</dbReference>
<dbReference type="PANTHER" id="PTHR18895:SF74">
    <property type="entry name" value="MTRF1L RELEASE FACTOR GLUTAMINE METHYLTRANSFERASE"/>
    <property type="match status" value="1"/>
</dbReference>
<evidence type="ECO:0000256" key="3">
    <source>
        <dbReference type="ARBA" id="ARBA00022691"/>
    </source>
</evidence>
<dbReference type="EC" id="2.1.1.297" evidence="5"/>
<keyword evidence="2 5" id="KW-0808">Transferase</keyword>
<dbReference type="HAMAP" id="MF_02126">
    <property type="entry name" value="RF_methyltr_PrmC"/>
    <property type="match status" value="1"/>
</dbReference>
<dbReference type="AlphaFoldDB" id="A0A0R2BZU6"/>
<comment type="caution">
    <text evidence="8">The sequence shown here is derived from an EMBL/GenBank/DDBJ whole genome shotgun (WGS) entry which is preliminary data.</text>
</comment>
<dbReference type="InterPro" id="IPR019874">
    <property type="entry name" value="RF_methyltr_PrmC"/>
</dbReference>
<keyword evidence="1 5" id="KW-0489">Methyltransferase</keyword>
<dbReference type="Pfam" id="PF17827">
    <property type="entry name" value="PrmC_N"/>
    <property type="match status" value="1"/>
</dbReference>
<dbReference type="InterPro" id="IPR029063">
    <property type="entry name" value="SAM-dependent_MTases_sf"/>
</dbReference>
<evidence type="ECO:0000256" key="2">
    <source>
        <dbReference type="ARBA" id="ARBA00022679"/>
    </source>
</evidence>
<keyword evidence="3 5" id="KW-0949">S-adenosyl-L-methionine</keyword>
<dbReference type="STRING" id="1133569.FD21_GL001937"/>
<dbReference type="Gene3D" id="1.10.8.10">
    <property type="entry name" value="DNA helicase RuvA subunit, C-terminal domain"/>
    <property type="match status" value="1"/>
</dbReference>
<dbReference type="PROSITE" id="PS00092">
    <property type="entry name" value="N6_MTASE"/>
    <property type="match status" value="1"/>
</dbReference>
<feature type="binding site" evidence="5">
    <location>
        <begin position="123"/>
        <end position="127"/>
    </location>
    <ligand>
        <name>S-adenosyl-L-methionine</name>
        <dbReference type="ChEBI" id="CHEBI:59789"/>
    </ligand>
</feature>
<reference evidence="8 9" key="1">
    <citation type="journal article" date="2015" name="Genome Announc.">
        <title>Expanding the biotechnology potential of lactobacilli through comparative genomics of 213 strains and associated genera.</title>
        <authorList>
            <person name="Sun Z."/>
            <person name="Harris H.M."/>
            <person name="McCann A."/>
            <person name="Guo C."/>
            <person name="Argimon S."/>
            <person name="Zhang W."/>
            <person name="Yang X."/>
            <person name="Jeffery I.B."/>
            <person name="Cooney J.C."/>
            <person name="Kagawa T.F."/>
            <person name="Liu W."/>
            <person name="Song Y."/>
            <person name="Salvetti E."/>
            <person name="Wrobel A."/>
            <person name="Rasinkangas P."/>
            <person name="Parkhill J."/>
            <person name="Rea M.C."/>
            <person name="O'Sullivan O."/>
            <person name="Ritari J."/>
            <person name="Douillard F.P."/>
            <person name="Paul Ross R."/>
            <person name="Yang R."/>
            <person name="Briner A.E."/>
            <person name="Felis G.E."/>
            <person name="de Vos W.M."/>
            <person name="Barrangou R."/>
            <person name="Klaenhammer T.R."/>
            <person name="Caufield P.W."/>
            <person name="Cui Y."/>
            <person name="Zhang H."/>
            <person name="O'Toole P.W."/>
        </authorList>
    </citation>
    <scope>NUCLEOTIDE SEQUENCE [LARGE SCALE GENOMIC DNA]</scope>
    <source>
        <strain evidence="8 9">DSM 20605</strain>
    </source>
</reference>
<evidence type="ECO:0000256" key="1">
    <source>
        <dbReference type="ARBA" id="ARBA00022603"/>
    </source>
</evidence>
<evidence type="ECO:0000256" key="4">
    <source>
        <dbReference type="ARBA" id="ARBA00048391"/>
    </source>
</evidence>
<evidence type="ECO:0000313" key="8">
    <source>
        <dbReference type="EMBL" id="KRM84679.1"/>
    </source>
</evidence>
<name>A0A0R2BZU6_9LACO</name>
<comment type="catalytic activity">
    <reaction evidence="4 5">
        <text>L-glutaminyl-[peptide chain release factor] + S-adenosyl-L-methionine = N(5)-methyl-L-glutaminyl-[peptide chain release factor] + S-adenosyl-L-homocysteine + H(+)</text>
        <dbReference type="Rhea" id="RHEA:42896"/>
        <dbReference type="Rhea" id="RHEA-COMP:10271"/>
        <dbReference type="Rhea" id="RHEA-COMP:10272"/>
        <dbReference type="ChEBI" id="CHEBI:15378"/>
        <dbReference type="ChEBI" id="CHEBI:30011"/>
        <dbReference type="ChEBI" id="CHEBI:57856"/>
        <dbReference type="ChEBI" id="CHEBI:59789"/>
        <dbReference type="ChEBI" id="CHEBI:61891"/>
        <dbReference type="EC" id="2.1.1.297"/>
    </reaction>
</comment>
<dbReference type="GO" id="GO:0003676">
    <property type="term" value="F:nucleic acid binding"/>
    <property type="evidence" value="ECO:0007669"/>
    <property type="project" value="InterPro"/>
</dbReference>
<feature type="binding site" evidence="5">
    <location>
        <begin position="187"/>
        <end position="190"/>
    </location>
    <ligand>
        <name>substrate</name>
    </ligand>
</feature>
<dbReference type="RefSeq" id="WP_010580618.1">
    <property type="nucleotide sequence ID" value="NZ_AHYZ01000097.1"/>
</dbReference>
<dbReference type="GO" id="GO:0102559">
    <property type="term" value="F:peptide chain release factor N(5)-glutamine methyltransferase activity"/>
    <property type="evidence" value="ECO:0007669"/>
    <property type="project" value="UniProtKB-EC"/>
</dbReference>
<dbReference type="InterPro" id="IPR007848">
    <property type="entry name" value="Small_mtfrase_dom"/>
</dbReference>
<feature type="domain" description="Release factor glutamine methyltransferase N-terminal" evidence="7">
    <location>
        <begin position="9"/>
        <end position="76"/>
    </location>
</feature>
<dbReference type="eggNOG" id="COG2890">
    <property type="taxonomic scope" value="Bacteria"/>
</dbReference>
<evidence type="ECO:0000256" key="5">
    <source>
        <dbReference type="HAMAP-Rule" id="MF_02126"/>
    </source>
</evidence>
<dbReference type="EMBL" id="AYYX01000072">
    <property type="protein sequence ID" value="KRM84679.1"/>
    <property type="molecule type" value="Genomic_DNA"/>
</dbReference>
<evidence type="ECO:0000259" key="7">
    <source>
        <dbReference type="Pfam" id="PF17827"/>
    </source>
</evidence>
<feature type="domain" description="Methyltransferase small" evidence="6">
    <location>
        <begin position="112"/>
        <end position="195"/>
    </location>
</feature>
<dbReference type="Pfam" id="PF05175">
    <property type="entry name" value="MTS"/>
    <property type="match status" value="1"/>
</dbReference>
<dbReference type="Proteomes" id="UP000051576">
    <property type="component" value="Unassembled WGS sequence"/>
</dbReference>
<evidence type="ECO:0000313" key="9">
    <source>
        <dbReference type="Proteomes" id="UP000051576"/>
    </source>
</evidence>
<feature type="binding site" evidence="5">
    <location>
        <position position="146"/>
    </location>
    <ligand>
        <name>S-adenosyl-L-methionine</name>
        <dbReference type="ChEBI" id="CHEBI:59789"/>
    </ligand>
</feature>
<dbReference type="GO" id="GO:0032259">
    <property type="term" value="P:methylation"/>
    <property type="evidence" value="ECO:0007669"/>
    <property type="project" value="UniProtKB-KW"/>
</dbReference>
<dbReference type="SUPFAM" id="SSF53335">
    <property type="entry name" value="S-adenosyl-L-methionine-dependent methyltransferases"/>
    <property type="match status" value="1"/>
</dbReference>
<dbReference type="InterPro" id="IPR050320">
    <property type="entry name" value="N5-glutamine_MTase"/>
</dbReference>
<organism evidence="8 9">
    <name type="scientific">Liquorilactobacillus vini DSM 20605</name>
    <dbReference type="NCBI Taxonomy" id="1133569"/>
    <lineage>
        <taxon>Bacteria</taxon>
        <taxon>Bacillati</taxon>
        <taxon>Bacillota</taxon>
        <taxon>Bacilli</taxon>
        <taxon>Lactobacillales</taxon>
        <taxon>Lactobacillaceae</taxon>
        <taxon>Liquorilactobacillus</taxon>
    </lineage>
</organism>
<dbReference type="NCBIfam" id="TIGR03534">
    <property type="entry name" value="RF_mod_PrmC"/>
    <property type="match status" value="1"/>
</dbReference>
<comment type="similarity">
    <text evidence="5">Belongs to the protein N5-glutamine methyltransferase family. PrmC subfamily.</text>
</comment>
<dbReference type="InterPro" id="IPR040758">
    <property type="entry name" value="PrmC_N"/>
</dbReference>
<dbReference type="OrthoDB" id="9800643at2"/>
<evidence type="ECO:0000259" key="6">
    <source>
        <dbReference type="Pfam" id="PF05175"/>
    </source>
</evidence>
<dbReference type="InterPro" id="IPR004556">
    <property type="entry name" value="HemK-like"/>
</dbReference>
<dbReference type="NCBIfam" id="TIGR00536">
    <property type="entry name" value="hemK_fam"/>
    <property type="match status" value="1"/>
</dbReference>
<dbReference type="PANTHER" id="PTHR18895">
    <property type="entry name" value="HEMK METHYLTRANSFERASE"/>
    <property type="match status" value="1"/>
</dbReference>
<comment type="caution">
    <text evidence="5">Lacks conserved residue(s) required for the propagation of feature annotation.</text>
</comment>
<feature type="binding site" evidence="5">
    <location>
        <position position="187"/>
    </location>
    <ligand>
        <name>S-adenosyl-L-methionine</name>
        <dbReference type="ChEBI" id="CHEBI:59789"/>
    </ligand>
</feature>
<dbReference type="PATRIC" id="fig|1133569.4.peg.2093"/>
<accession>A0A0R2BZU6</accession>
<protein>
    <recommendedName>
        <fullName evidence="5">Release factor glutamine methyltransferase</fullName>
        <shortName evidence="5">RF MTase</shortName>
        <ecNumber evidence="5">2.1.1.297</ecNumber>
    </recommendedName>
    <alternativeName>
        <fullName evidence="5">N5-glutamine methyltransferase PrmC</fullName>
    </alternativeName>
    <alternativeName>
        <fullName evidence="5">Protein-(glutamine-N5) MTase PrmC</fullName>
    </alternativeName>
    <alternativeName>
        <fullName evidence="5">Protein-glutamine N-methyltransferase PrmC</fullName>
    </alternativeName>
</protein>
<proteinExistence type="inferred from homology"/>
<dbReference type="Gene3D" id="3.40.50.150">
    <property type="entry name" value="Vaccinia Virus protein VP39"/>
    <property type="match status" value="1"/>
</dbReference>
<dbReference type="InterPro" id="IPR002052">
    <property type="entry name" value="DNA_methylase_N6_adenine_CS"/>
</dbReference>